<reference evidence="2 3" key="1">
    <citation type="submission" date="2020-10" db="EMBL/GenBank/DDBJ databases">
        <title>Sequencing the genomes of 1000 actinobacteria strains.</title>
        <authorList>
            <person name="Klenk H.-P."/>
        </authorList>
    </citation>
    <scope>NUCLEOTIDE SEQUENCE [LARGE SCALE GENOMIC DNA]</scope>
    <source>
        <strain evidence="2 3">DSM 44653</strain>
    </source>
</reference>
<evidence type="ECO:0000313" key="2">
    <source>
        <dbReference type="EMBL" id="MBE1496261.1"/>
    </source>
</evidence>
<name>A0ABR9HZ98_9PSEU</name>
<proteinExistence type="predicted"/>
<keyword evidence="3" id="KW-1185">Reference proteome</keyword>
<comment type="caution">
    <text evidence="2">The sequence shown here is derived from an EMBL/GenBank/DDBJ whole genome shotgun (WGS) entry which is preliminary data.</text>
</comment>
<evidence type="ECO:0000256" key="1">
    <source>
        <dbReference type="SAM" id="MobiDB-lite"/>
    </source>
</evidence>
<protein>
    <submittedName>
        <fullName evidence="2">Uncharacterized protein</fullName>
    </submittedName>
</protein>
<feature type="compositionally biased region" description="Basic residues" evidence="1">
    <location>
        <begin position="230"/>
        <end position="252"/>
    </location>
</feature>
<feature type="region of interest" description="Disordered" evidence="1">
    <location>
        <begin position="221"/>
        <end position="275"/>
    </location>
</feature>
<sequence length="301" mass="33410">MTFIAEDDAVLTDEVLARRFNADLLRLLSHVQERTMTTGSSALCSGTGTTAAATPPDDRWGVWLESVERSLGPHLTGLLFPGVLAAPGLGSTGWSVDTDVDDTELADGKSDDAVEDLTETASAGSVRTAPDIPTSQRTQYRSWARRWTRAATAAPRPPLELRMLVTRTYLVLLAAAVWGTDETWRFRPRRHDARPSAGCGRARGCTWSSSGLRQLADCSLSRSAAAGRQPPRRRRTRHHRQSSLDRRRRTRGLRQPGTRPRIPPRSRQAIRPRAHLDRRTFAADRGDSRVFCLGRTGRIRQ</sequence>
<dbReference type="Proteomes" id="UP000631670">
    <property type="component" value="Unassembled WGS sequence"/>
</dbReference>
<evidence type="ECO:0000313" key="3">
    <source>
        <dbReference type="Proteomes" id="UP000631670"/>
    </source>
</evidence>
<gene>
    <name evidence="2" type="ORF">H4696_003361</name>
</gene>
<feature type="compositionally biased region" description="Basic residues" evidence="1">
    <location>
        <begin position="262"/>
        <end position="273"/>
    </location>
</feature>
<accession>A0ABR9HZ98</accession>
<dbReference type="EMBL" id="JADBEG010000001">
    <property type="protein sequence ID" value="MBE1496261.1"/>
    <property type="molecule type" value="Genomic_DNA"/>
</dbReference>
<organism evidence="2 3">
    <name type="scientific">Amycolatopsis lexingtonensis</name>
    <dbReference type="NCBI Taxonomy" id="218822"/>
    <lineage>
        <taxon>Bacteria</taxon>
        <taxon>Bacillati</taxon>
        <taxon>Actinomycetota</taxon>
        <taxon>Actinomycetes</taxon>
        <taxon>Pseudonocardiales</taxon>
        <taxon>Pseudonocardiaceae</taxon>
        <taxon>Amycolatopsis</taxon>
    </lineage>
</organism>